<dbReference type="Pfam" id="PF25034">
    <property type="entry name" value="Spectrin_SYNE1"/>
    <property type="match status" value="1"/>
</dbReference>
<dbReference type="Proteomes" id="UP000515203">
    <property type="component" value="Unplaced"/>
</dbReference>
<keyword evidence="2" id="KW-0597">Phosphoprotein</keyword>
<evidence type="ECO:0000256" key="2">
    <source>
        <dbReference type="ARBA" id="ARBA00022553"/>
    </source>
</evidence>
<dbReference type="GO" id="GO:0003779">
    <property type="term" value="F:actin binding"/>
    <property type="evidence" value="ECO:0007669"/>
    <property type="project" value="UniProtKB-KW"/>
</dbReference>
<dbReference type="PROSITE" id="PS50021">
    <property type="entry name" value="CH"/>
    <property type="match status" value="2"/>
</dbReference>
<evidence type="ECO:0000256" key="3">
    <source>
        <dbReference type="ARBA" id="ARBA00022737"/>
    </source>
</evidence>
<keyword evidence="4" id="KW-0472">Membrane</keyword>
<name>A0A6P6DB72_OCTDE</name>
<dbReference type="PANTHER" id="PTHR14514">
    <property type="entry name" value="PKA ANCHORING PROTEIN"/>
    <property type="match status" value="1"/>
</dbReference>
<dbReference type="InterPro" id="IPR001589">
    <property type="entry name" value="Actinin_actin-bd_CS"/>
</dbReference>
<dbReference type="PANTHER" id="PTHR14514:SF4">
    <property type="entry name" value="NESPRIN-2"/>
    <property type="match status" value="1"/>
</dbReference>
<dbReference type="CDD" id="cd21244">
    <property type="entry name" value="CH_SYNE2_rpt2"/>
    <property type="match status" value="1"/>
</dbReference>
<dbReference type="SUPFAM" id="SSF47576">
    <property type="entry name" value="Calponin-homology domain, CH-domain"/>
    <property type="match status" value="1"/>
</dbReference>
<dbReference type="FunFam" id="1.10.418.10:FF:000053">
    <property type="entry name" value="nesprin-2 isoform X3"/>
    <property type="match status" value="1"/>
</dbReference>
<comment type="subcellular location">
    <subcellularLocation>
        <location evidence="1">Endomembrane system</location>
    </subcellularLocation>
</comment>
<feature type="domain" description="Calponin-homology (CH)" evidence="6">
    <location>
        <begin position="31"/>
        <end position="136"/>
    </location>
</feature>
<feature type="domain" description="Calponin-homology (CH)" evidence="6">
    <location>
        <begin position="181"/>
        <end position="286"/>
    </location>
</feature>
<dbReference type="InParanoid" id="A0A6P6DB72"/>
<dbReference type="Gene3D" id="1.10.418.10">
    <property type="entry name" value="Calponin-like domain"/>
    <property type="match status" value="2"/>
</dbReference>
<evidence type="ECO:0000256" key="4">
    <source>
        <dbReference type="ARBA" id="ARBA00023136"/>
    </source>
</evidence>
<dbReference type="PROSITE" id="PS00020">
    <property type="entry name" value="ACTININ_2"/>
    <property type="match status" value="1"/>
</dbReference>
<evidence type="ECO:0000256" key="1">
    <source>
        <dbReference type="ARBA" id="ARBA00004308"/>
    </source>
</evidence>
<keyword evidence="5" id="KW-0009">Actin-binding</keyword>
<sequence length="619" mass="70257">MASSPVVPAGDEQVSSGIDDLHISLQAEQEDTQKKTFTCWINSQLAKHTPPSVISDLFTDIKKGHVLLDLLEVLSGQQLPRDKGSNTFQCRINIEHALTFLKNQSIKLINIHVADIVEGNPSIILGLIWTIILHFHIEELTQALSCTSNQPSVDDVCVADSSPASGPPAKKCSTAQARWQLSAKKALLVWAQERCAMHESVSVTDFKSSWRNGLAFLAVIHALRPDLIDLKSVKQKSNKDNLKEAFEIAERELKIPRLLEPEDVDVVNPDEKSIMTYVAQFLQYSKNVPVIRGRTQGKMEDAMAWLALQEKTLQQVQKDTENQSYFNKCQSLLSFMESFNEEKKSFMDILSLKGNVQEPSEDQRQLREGWDRLNHQISAWKTKLDGALPPPLCDVEACLQDVEELGEEILTASQDSSDSVTLIHEKMTLYKNLMDRFDYHSNILLTFENEAEGHLPLVPPTKLEEMRGRLNNILEKNLIALLEFQYHKCSVLGLLDEAKAKLEVWNTKCGHKESVELSLEDWRKFIEEKEFLIRLDTSFQRCGEICKNLAGKCEAINDQYMIMEQNVCMYKNNIENVQSTLQKVLACWATYTENLRSLKACFEDTKKDTKKVTEVLEGV</sequence>
<dbReference type="SMART" id="SM00033">
    <property type="entry name" value="CH"/>
    <property type="match status" value="2"/>
</dbReference>
<keyword evidence="3" id="KW-0677">Repeat</keyword>
<proteinExistence type="predicted"/>
<dbReference type="GeneID" id="111812681"/>
<evidence type="ECO:0000256" key="5">
    <source>
        <dbReference type="ARBA" id="ARBA00023203"/>
    </source>
</evidence>
<dbReference type="InterPro" id="IPR057057">
    <property type="entry name" value="Spectrin_SYNE1"/>
</dbReference>
<accession>A0A6P6DB72</accession>
<reference evidence="8" key="1">
    <citation type="submission" date="2025-08" db="UniProtKB">
        <authorList>
            <consortium name="RefSeq"/>
        </authorList>
    </citation>
    <scope>IDENTIFICATION</scope>
</reference>
<dbReference type="CDD" id="cd21242">
    <property type="entry name" value="CH_SYNE2_rpt1"/>
    <property type="match status" value="1"/>
</dbReference>
<evidence type="ECO:0000259" key="6">
    <source>
        <dbReference type="PROSITE" id="PS50021"/>
    </source>
</evidence>
<dbReference type="Gene3D" id="1.20.58.60">
    <property type="match status" value="1"/>
</dbReference>
<keyword evidence="7" id="KW-1185">Reference proteome</keyword>
<dbReference type="Pfam" id="PF00307">
    <property type="entry name" value="CH"/>
    <property type="match status" value="2"/>
</dbReference>
<dbReference type="OrthoDB" id="9623421at2759"/>
<evidence type="ECO:0000313" key="8">
    <source>
        <dbReference type="RefSeq" id="XP_023557291.1"/>
    </source>
</evidence>
<dbReference type="PROSITE" id="PS00019">
    <property type="entry name" value="ACTININ_1"/>
    <property type="match status" value="1"/>
</dbReference>
<gene>
    <name evidence="8" type="primary">LOC111812681</name>
</gene>
<dbReference type="InterPro" id="IPR001715">
    <property type="entry name" value="CH_dom"/>
</dbReference>
<dbReference type="FunFam" id="1.10.418.10:FF:000050">
    <property type="entry name" value="nesprin-2 isoform X2"/>
    <property type="match status" value="1"/>
</dbReference>
<organism evidence="7 8">
    <name type="scientific">Octodon degus</name>
    <name type="common">Degu</name>
    <name type="synonym">Sciurus degus</name>
    <dbReference type="NCBI Taxonomy" id="10160"/>
    <lineage>
        <taxon>Eukaryota</taxon>
        <taxon>Metazoa</taxon>
        <taxon>Chordata</taxon>
        <taxon>Craniata</taxon>
        <taxon>Vertebrata</taxon>
        <taxon>Euteleostomi</taxon>
        <taxon>Mammalia</taxon>
        <taxon>Eutheria</taxon>
        <taxon>Euarchontoglires</taxon>
        <taxon>Glires</taxon>
        <taxon>Rodentia</taxon>
        <taxon>Hystricomorpha</taxon>
        <taxon>Octodontidae</taxon>
        <taxon>Octodon</taxon>
    </lineage>
</organism>
<dbReference type="RefSeq" id="XP_023557291.1">
    <property type="nucleotide sequence ID" value="XM_023701523.1"/>
</dbReference>
<protein>
    <submittedName>
        <fullName evidence="8">Nesprin-2-like</fullName>
    </submittedName>
</protein>
<dbReference type="InterPro" id="IPR036872">
    <property type="entry name" value="CH_dom_sf"/>
</dbReference>
<dbReference type="AlphaFoldDB" id="A0A6P6DB72"/>
<evidence type="ECO:0000313" key="7">
    <source>
        <dbReference type="Proteomes" id="UP000515203"/>
    </source>
</evidence>